<evidence type="ECO:0000313" key="2">
    <source>
        <dbReference type="EMBL" id="MDA0164450.1"/>
    </source>
</evidence>
<comment type="caution">
    <text evidence="2">The sequence shown here is derived from an EMBL/GenBank/DDBJ whole genome shotgun (WGS) entry which is preliminary data.</text>
</comment>
<sequence>MSAFETPQPIFATVDVVLGDVRITAGERDTTVVEVRPSDATNKEDVAAAEQTRVEFSAGRLLVKAPKLRSWLPRQTGGSLDVTIELPAGSQLHGTAQMADMNCEGRFGDCRLRLGIGQIRLEHAGKLDLKSGAGDIEVDHAGGHADITVGSGEVRVRELASSAVIKNSNGDSYVADAAGELRLKSANGSIVVDRAQAGVVAKTANGDVRVGAVARGAVVLETSIGDVEVGIPEGTAAWLDVNATAGRVHNALEGSTAPDESADKVELRARTSLGNIEIRRAR</sequence>
<dbReference type="Pfam" id="PF13349">
    <property type="entry name" value="DUF4097"/>
    <property type="match status" value="1"/>
</dbReference>
<organism evidence="2 3">
    <name type="scientific">Solirubrobacter ginsenosidimutans</name>
    <dbReference type="NCBI Taxonomy" id="490573"/>
    <lineage>
        <taxon>Bacteria</taxon>
        <taxon>Bacillati</taxon>
        <taxon>Actinomycetota</taxon>
        <taxon>Thermoleophilia</taxon>
        <taxon>Solirubrobacterales</taxon>
        <taxon>Solirubrobacteraceae</taxon>
        <taxon>Solirubrobacter</taxon>
    </lineage>
</organism>
<reference evidence="2" key="1">
    <citation type="submission" date="2022-10" db="EMBL/GenBank/DDBJ databases">
        <title>The WGS of Solirubrobacter ginsenosidimutans DSM 21036.</title>
        <authorList>
            <person name="Jiang Z."/>
        </authorList>
    </citation>
    <scope>NUCLEOTIDE SEQUENCE</scope>
    <source>
        <strain evidence="2">DSM 21036</strain>
    </source>
</reference>
<evidence type="ECO:0000313" key="3">
    <source>
        <dbReference type="Proteomes" id="UP001149140"/>
    </source>
</evidence>
<dbReference type="Proteomes" id="UP001149140">
    <property type="component" value="Unassembled WGS sequence"/>
</dbReference>
<dbReference type="EMBL" id="JAPDOD010000034">
    <property type="protein sequence ID" value="MDA0164450.1"/>
    <property type="molecule type" value="Genomic_DNA"/>
</dbReference>
<accession>A0A9X3N001</accession>
<name>A0A9X3N001_9ACTN</name>
<gene>
    <name evidence="2" type="ORF">OM076_29540</name>
</gene>
<feature type="domain" description="DUF4097" evidence="1">
    <location>
        <begin position="20"/>
        <end position="231"/>
    </location>
</feature>
<protein>
    <submittedName>
        <fullName evidence="2">DUF4097 domain-containing protein</fullName>
    </submittedName>
</protein>
<evidence type="ECO:0000259" key="1">
    <source>
        <dbReference type="Pfam" id="PF13349"/>
    </source>
</evidence>
<dbReference type="InterPro" id="IPR025164">
    <property type="entry name" value="Toastrack_DUF4097"/>
</dbReference>
<dbReference type="RefSeq" id="WP_270043703.1">
    <property type="nucleotide sequence ID" value="NZ_JAPDOD010000034.1"/>
</dbReference>
<proteinExistence type="predicted"/>
<keyword evidence="3" id="KW-1185">Reference proteome</keyword>
<dbReference type="AlphaFoldDB" id="A0A9X3N001"/>